<reference evidence="2" key="1">
    <citation type="submission" date="2020-08" db="EMBL/GenBank/DDBJ databases">
        <title>Genomic Encyclopedia of Type Strains, Phase IV (KMG-V): Genome sequencing to study the core and pangenomes of soil and plant-associated prokaryotes.</title>
        <authorList>
            <person name="Whitman W."/>
        </authorList>
    </citation>
    <scope>NUCLEOTIDE SEQUENCE [LARGE SCALE GENOMIC DNA]</scope>
    <source>
        <strain evidence="2">M8UP27</strain>
    </source>
</reference>
<dbReference type="Proteomes" id="UP000568106">
    <property type="component" value="Unassembled WGS sequence"/>
</dbReference>
<keyword evidence="3" id="KW-1185">Reference proteome</keyword>
<dbReference type="EMBL" id="JACHDY010000002">
    <property type="protein sequence ID" value="MBB5317556.1"/>
    <property type="molecule type" value="Genomic_DNA"/>
</dbReference>
<feature type="region of interest" description="Disordered" evidence="1">
    <location>
        <begin position="1"/>
        <end position="61"/>
    </location>
</feature>
<evidence type="ECO:0000313" key="2">
    <source>
        <dbReference type="EMBL" id="MBB5317556.1"/>
    </source>
</evidence>
<gene>
    <name evidence="2" type="ORF">HDF09_002225</name>
</gene>
<sequence length="166" mass="17583">MPPETAPARLPKPSKDRTASSPVASGAKRAPRPSRRTAEGVPVDLNARPTRKSSSRTISERRSIFRFTSCGPVDTTNSCGALLGGLRSQNLRSSSIRKQKPQEGFQNRSTKGCPRKSPSFVRLPETLGSINSGAGSPMFCAGPSSGVALLRSSPNIFSISTEPCPT</sequence>
<name>A0A7W8IJG7_9BACT</name>
<evidence type="ECO:0000256" key="1">
    <source>
        <dbReference type="SAM" id="MobiDB-lite"/>
    </source>
</evidence>
<feature type="region of interest" description="Disordered" evidence="1">
    <location>
        <begin position="90"/>
        <end position="119"/>
    </location>
</feature>
<accession>A0A7W8IJG7</accession>
<protein>
    <submittedName>
        <fullName evidence="2">Uncharacterized protein</fullName>
    </submittedName>
</protein>
<evidence type="ECO:0000313" key="3">
    <source>
        <dbReference type="Proteomes" id="UP000568106"/>
    </source>
</evidence>
<organism evidence="2 3">
    <name type="scientific">Tunturiibacter empetritectus</name>
    <dbReference type="NCBI Taxonomy" id="3069691"/>
    <lineage>
        <taxon>Bacteria</taxon>
        <taxon>Pseudomonadati</taxon>
        <taxon>Acidobacteriota</taxon>
        <taxon>Terriglobia</taxon>
        <taxon>Terriglobales</taxon>
        <taxon>Acidobacteriaceae</taxon>
        <taxon>Tunturiibacter</taxon>
    </lineage>
</organism>
<comment type="caution">
    <text evidence="2">The sequence shown here is derived from an EMBL/GenBank/DDBJ whole genome shotgun (WGS) entry which is preliminary data.</text>
</comment>
<proteinExistence type="predicted"/>
<dbReference type="AlphaFoldDB" id="A0A7W8IJG7"/>